<dbReference type="Pfam" id="PF15377">
    <property type="entry name" value="DUF4604"/>
    <property type="match status" value="1"/>
</dbReference>
<feature type="compositionally biased region" description="Basic and acidic residues" evidence="1">
    <location>
        <begin position="65"/>
        <end position="76"/>
    </location>
</feature>
<organism evidence="3 4">
    <name type="scientific">Heterodera trifolii</name>
    <dbReference type="NCBI Taxonomy" id="157864"/>
    <lineage>
        <taxon>Eukaryota</taxon>
        <taxon>Metazoa</taxon>
        <taxon>Ecdysozoa</taxon>
        <taxon>Nematoda</taxon>
        <taxon>Chromadorea</taxon>
        <taxon>Rhabditida</taxon>
        <taxon>Tylenchina</taxon>
        <taxon>Tylenchomorpha</taxon>
        <taxon>Tylenchoidea</taxon>
        <taxon>Heteroderidae</taxon>
        <taxon>Heteroderinae</taxon>
        <taxon>Heterodera</taxon>
    </lineage>
</organism>
<evidence type="ECO:0000259" key="2">
    <source>
        <dbReference type="Pfam" id="PF15377"/>
    </source>
</evidence>
<feature type="region of interest" description="Disordered" evidence="1">
    <location>
        <begin position="1"/>
        <end position="29"/>
    </location>
</feature>
<dbReference type="AlphaFoldDB" id="A0ABD2KXG9"/>
<evidence type="ECO:0000313" key="4">
    <source>
        <dbReference type="Proteomes" id="UP001620626"/>
    </source>
</evidence>
<proteinExistence type="predicted"/>
<feature type="compositionally biased region" description="Basic residues" evidence="1">
    <location>
        <begin position="1"/>
        <end position="11"/>
    </location>
</feature>
<accession>A0ABD2KXG9</accession>
<protein>
    <recommendedName>
        <fullName evidence="2">DUF4604 domain-containing protein</fullName>
    </recommendedName>
</protein>
<dbReference type="InterPro" id="IPR040219">
    <property type="entry name" value="KIAA1143-like"/>
</dbReference>
<dbReference type="InterPro" id="IPR027911">
    <property type="entry name" value="DUF4604"/>
</dbReference>
<name>A0ABD2KXG9_9BILA</name>
<sequence>MSGKGKNKKTSSYKERKAISYQQGSDPPFLAQFKNKLGYKEWTVEDKFAKSDDEEEEEGADNPTDDIRKMREEERPQVVVLDPRTDLSAEELQKEIEKGHEEEDKRKIMEGKIVFRKPEKRKTENGSGKEGSKEEEEKEKRAKKEEKQAQQQNRRPLFWRGKGFSRFLSISMT</sequence>
<feature type="compositionally biased region" description="Acidic residues" evidence="1">
    <location>
        <begin position="52"/>
        <end position="64"/>
    </location>
</feature>
<dbReference type="Proteomes" id="UP001620626">
    <property type="component" value="Unassembled WGS sequence"/>
</dbReference>
<dbReference type="EMBL" id="JBICBT010000610">
    <property type="protein sequence ID" value="KAL3107660.1"/>
    <property type="molecule type" value="Genomic_DNA"/>
</dbReference>
<dbReference type="PANTHER" id="PTHR31195">
    <property type="entry name" value="GEO02494P1"/>
    <property type="match status" value="1"/>
</dbReference>
<evidence type="ECO:0000313" key="3">
    <source>
        <dbReference type="EMBL" id="KAL3107660.1"/>
    </source>
</evidence>
<reference evidence="3 4" key="1">
    <citation type="submission" date="2024-10" db="EMBL/GenBank/DDBJ databases">
        <authorList>
            <person name="Kim D."/>
        </authorList>
    </citation>
    <scope>NUCLEOTIDE SEQUENCE [LARGE SCALE GENOMIC DNA]</scope>
    <source>
        <strain evidence="3">BH-2024</strain>
    </source>
</reference>
<comment type="caution">
    <text evidence="3">The sequence shown here is derived from an EMBL/GenBank/DDBJ whole genome shotgun (WGS) entry which is preliminary data.</text>
</comment>
<dbReference type="PANTHER" id="PTHR31195:SF2">
    <property type="entry name" value="GEO02494P1"/>
    <property type="match status" value="1"/>
</dbReference>
<feature type="domain" description="DUF4604" evidence="2">
    <location>
        <begin position="17"/>
        <end position="150"/>
    </location>
</feature>
<feature type="compositionally biased region" description="Basic and acidic residues" evidence="1">
    <location>
        <begin position="138"/>
        <end position="148"/>
    </location>
</feature>
<evidence type="ECO:0000256" key="1">
    <source>
        <dbReference type="SAM" id="MobiDB-lite"/>
    </source>
</evidence>
<gene>
    <name evidence="3" type="ORF">niasHT_018858</name>
</gene>
<feature type="region of interest" description="Disordered" evidence="1">
    <location>
        <begin position="48"/>
        <end position="160"/>
    </location>
</feature>
<feature type="compositionally biased region" description="Basic and acidic residues" evidence="1">
    <location>
        <begin position="83"/>
        <end position="110"/>
    </location>
</feature>
<keyword evidence="4" id="KW-1185">Reference proteome</keyword>